<evidence type="ECO:0000313" key="3">
    <source>
        <dbReference type="EMBL" id="TCS64764.1"/>
    </source>
</evidence>
<dbReference type="Proteomes" id="UP000295304">
    <property type="component" value="Unassembled WGS sequence"/>
</dbReference>
<sequence>MAERASFYEPHPDGLKVHLRLTPKAAANRIGPLAENAQGGVVLKAQVTSVPEGGKANAHLLKMLAKAWRVPKTSLAVVGGATDRNKVIVCAGDGPDLARRLENWILTL</sequence>
<keyword evidence="4" id="KW-1185">Reference proteome</keyword>
<gene>
    <name evidence="3" type="ORF">EDD55_10192</name>
</gene>
<evidence type="ECO:0000256" key="1">
    <source>
        <dbReference type="ARBA" id="ARBA00010364"/>
    </source>
</evidence>
<dbReference type="NCBIfam" id="TIGR00251">
    <property type="entry name" value="DUF167 family protein"/>
    <property type="match status" value="1"/>
</dbReference>
<comment type="caution">
    <text evidence="3">The sequence shown here is derived from an EMBL/GenBank/DDBJ whole genome shotgun (WGS) entry which is preliminary data.</text>
</comment>
<name>A0A4R3JFU3_9PROT</name>
<dbReference type="HAMAP" id="MF_00634">
    <property type="entry name" value="UPF0235"/>
    <property type="match status" value="1"/>
</dbReference>
<dbReference type="Pfam" id="PF02594">
    <property type="entry name" value="DUF167"/>
    <property type="match status" value="1"/>
</dbReference>
<dbReference type="AlphaFoldDB" id="A0A4R3JFU3"/>
<dbReference type="SUPFAM" id="SSF69786">
    <property type="entry name" value="YggU-like"/>
    <property type="match status" value="1"/>
</dbReference>
<dbReference type="EMBL" id="SLZW01000001">
    <property type="protein sequence ID" value="TCS64764.1"/>
    <property type="molecule type" value="Genomic_DNA"/>
</dbReference>
<protein>
    <recommendedName>
        <fullName evidence="2">UPF0235 protein EDD55_10192</fullName>
    </recommendedName>
</protein>
<dbReference type="SMART" id="SM01152">
    <property type="entry name" value="DUF167"/>
    <property type="match status" value="1"/>
</dbReference>
<accession>A0A4R3JFU3</accession>
<dbReference type="RefSeq" id="WP_132937520.1">
    <property type="nucleotide sequence ID" value="NZ_CP119676.1"/>
</dbReference>
<dbReference type="OrthoDB" id="9801972at2"/>
<proteinExistence type="inferred from homology"/>
<comment type="similarity">
    <text evidence="1 2">Belongs to the UPF0235 family.</text>
</comment>
<dbReference type="InterPro" id="IPR036591">
    <property type="entry name" value="YggU-like_sf"/>
</dbReference>
<evidence type="ECO:0000256" key="2">
    <source>
        <dbReference type="HAMAP-Rule" id="MF_00634"/>
    </source>
</evidence>
<dbReference type="InterPro" id="IPR003746">
    <property type="entry name" value="DUF167"/>
</dbReference>
<dbReference type="Gene3D" id="3.30.1200.10">
    <property type="entry name" value="YggU-like"/>
    <property type="match status" value="1"/>
</dbReference>
<evidence type="ECO:0000313" key="4">
    <source>
        <dbReference type="Proteomes" id="UP000295304"/>
    </source>
</evidence>
<reference evidence="3 4" key="1">
    <citation type="submission" date="2019-03" db="EMBL/GenBank/DDBJ databases">
        <title>Genomic Encyclopedia of Type Strains, Phase IV (KMG-IV): sequencing the most valuable type-strain genomes for metagenomic binning, comparative biology and taxonomic classification.</title>
        <authorList>
            <person name="Goeker M."/>
        </authorList>
    </citation>
    <scope>NUCLEOTIDE SEQUENCE [LARGE SCALE GENOMIC DNA]</scope>
    <source>
        <strain evidence="3 4">DSM 101688</strain>
    </source>
</reference>
<organism evidence="3 4">
    <name type="scientific">Varunaivibrio sulfuroxidans</name>
    <dbReference type="NCBI Taxonomy" id="1773489"/>
    <lineage>
        <taxon>Bacteria</taxon>
        <taxon>Pseudomonadati</taxon>
        <taxon>Pseudomonadota</taxon>
        <taxon>Alphaproteobacteria</taxon>
        <taxon>Rhodospirillales</taxon>
        <taxon>Magnetovibrionaceae</taxon>
        <taxon>Varunaivibrio</taxon>
    </lineage>
</organism>